<dbReference type="CDD" id="cd12797">
    <property type="entry name" value="M23_peptidase"/>
    <property type="match status" value="1"/>
</dbReference>
<dbReference type="OrthoDB" id="1099523at2"/>
<dbReference type="STRING" id="354243.BST28_08115"/>
<dbReference type="PANTHER" id="PTHR21666:SF270">
    <property type="entry name" value="MUREIN HYDROLASE ACTIVATOR ENVC"/>
    <property type="match status" value="1"/>
</dbReference>
<protein>
    <submittedName>
        <fullName evidence="3">Membrane protein</fullName>
    </submittedName>
</protein>
<evidence type="ECO:0000313" key="4">
    <source>
        <dbReference type="EMBL" id="ORA80719.1"/>
    </source>
</evidence>
<dbReference type="GO" id="GO:0004222">
    <property type="term" value="F:metalloendopeptidase activity"/>
    <property type="evidence" value="ECO:0007669"/>
    <property type="project" value="TreeGrafter"/>
</dbReference>
<dbReference type="Gene3D" id="2.70.70.10">
    <property type="entry name" value="Glucose Permease (Domain IIA)"/>
    <property type="match status" value="1"/>
</dbReference>
<dbReference type="InterPro" id="IPR011055">
    <property type="entry name" value="Dup_hybrid_motif"/>
</dbReference>
<dbReference type="InterPro" id="IPR050570">
    <property type="entry name" value="Cell_wall_metabolism_enzyme"/>
</dbReference>
<evidence type="ECO:0000259" key="2">
    <source>
        <dbReference type="Pfam" id="PF01551"/>
    </source>
</evidence>
<sequence>MRPVARGVTSRHRNGAAAAAHQPSVPGPAEVTDIIPFDEFGRLDDALFGDDPFTGAAFDGSADVLSAPELDDLTDTDNMPVLRLAFPRGGYPDEYVYPPTRGAAGVPVRARGGKHRSQPTSAVKSRMMIAAMAAGAAAAAAHAATHPSGDTVARPAVLAASKTTLNDGTTTSSRGMQMITVKAAANVVVHNEELAKGVAFAQERAEREARLQRPLFVAPTQGAFTSNFGYRWGVLHAGIDIANAIGTPILAASDGVVIESGPSAGYGMLVKLRHSDGTVTLYGHINRSLVSVGERVMAGDQIAEMGNRGYSTGPHLHFEVLQNGTSRIDPTSWLAKRGINFA</sequence>
<proteinExistence type="predicted"/>
<comment type="caution">
    <text evidence="3">The sequence shown here is derived from an EMBL/GenBank/DDBJ whole genome shotgun (WGS) entry which is preliminary data.</text>
</comment>
<dbReference type="Pfam" id="PF01551">
    <property type="entry name" value="Peptidase_M23"/>
    <property type="match status" value="1"/>
</dbReference>
<reference evidence="4 6" key="2">
    <citation type="submission" date="2017-02" db="EMBL/GenBank/DDBJ databases">
        <title>The new phylogeny of genus Mycobacterium.</title>
        <authorList>
            <person name="Tortoli E."/>
            <person name="Trovato A."/>
            <person name="Cirillo D.M."/>
        </authorList>
    </citation>
    <scope>NUCLEOTIDE SEQUENCE [LARGE SCALE GENOMIC DNA]</scope>
    <source>
        <strain evidence="4 6">DSM 45093</strain>
    </source>
</reference>
<dbReference type="AlphaFoldDB" id="A0A1B8SM80"/>
<feature type="domain" description="M23ase beta-sheet core" evidence="2">
    <location>
        <begin position="236"/>
        <end position="329"/>
    </location>
</feature>
<evidence type="ECO:0000313" key="6">
    <source>
        <dbReference type="Proteomes" id="UP000192713"/>
    </source>
</evidence>
<dbReference type="EMBL" id="MVHU01000009">
    <property type="protein sequence ID" value="ORA80719.1"/>
    <property type="molecule type" value="Genomic_DNA"/>
</dbReference>
<dbReference type="Proteomes" id="UP000192713">
    <property type="component" value="Unassembled WGS sequence"/>
</dbReference>
<dbReference type="PATRIC" id="fig|354243.3.peg.366"/>
<dbReference type="EMBL" id="LFOE01000001">
    <property type="protein sequence ID" value="OBY33793.1"/>
    <property type="molecule type" value="Genomic_DNA"/>
</dbReference>
<gene>
    <name evidence="3" type="ORF">ACT18_01715</name>
    <name evidence="4" type="ORF">BST28_08115</name>
</gene>
<dbReference type="SUPFAM" id="SSF51261">
    <property type="entry name" value="Duplicated hybrid motif"/>
    <property type="match status" value="1"/>
</dbReference>
<reference evidence="3 5" key="1">
    <citation type="submission" date="2015-06" db="EMBL/GenBank/DDBJ databases">
        <title>Genome sequence of Mycobacterium kumamotonense strain Roo.</title>
        <authorList>
            <person name="Greninger A.L."/>
            <person name="Cunningham G."/>
            <person name="Miller S."/>
        </authorList>
    </citation>
    <scope>NUCLEOTIDE SEQUENCE [LARGE SCALE GENOMIC DNA]</scope>
    <source>
        <strain evidence="3 5">Roo</strain>
    </source>
</reference>
<evidence type="ECO:0000313" key="3">
    <source>
        <dbReference type="EMBL" id="OBY33793.1"/>
    </source>
</evidence>
<organism evidence="3 5">
    <name type="scientific">Mycolicibacter kumamotonensis</name>
    <dbReference type="NCBI Taxonomy" id="354243"/>
    <lineage>
        <taxon>Bacteria</taxon>
        <taxon>Bacillati</taxon>
        <taxon>Actinomycetota</taxon>
        <taxon>Actinomycetes</taxon>
        <taxon>Mycobacteriales</taxon>
        <taxon>Mycobacteriaceae</taxon>
        <taxon>Mycolicibacter</taxon>
    </lineage>
</organism>
<dbReference type="RefSeq" id="WP_065286992.1">
    <property type="nucleotide sequence ID" value="NZ_LFOE01000001.1"/>
</dbReference>
<name>A0A1B8SM80_9MYCO</name>
<evidence type="ECO:0000256" key="1">
    <source>
        <dbReference type="SAM" id="MobiDB-lite"/>
    </source>
</evidence>
<accession>A0A1B8SM80</accession>
<dbReference type="InterPro" id="IPR016047">
    <property type="entry name" value="M23ase_b-sheet_dom"/>
</dbReference>
<evidence type="ECO:0000313" key="5">
    <source>
        <dbReference type="Proteomes" id="UP000092668"/>
    </source>
</evidence>
<keyword evidence="5" id="KW-1185">Reference proteome</keyword>
<dbReference type="PANTHER" id="PTHR21666">
    <property type="entry name" value="PEPTIDASE-RELATED"/>
    <property type="match status" value="1"/>
</dbReference>
<feature type="region of interest" description="Disordered" evidence="1">
    <location>
        <begin position="1"/>
        <end position="29"/>
    </location>
</feature>
<dbReference type="Proteomes" id="UP000092668">
    <property type="component" value="Unassembled WGS sequence"/>
</dbReference>